<evidence type="ECO:0000256" key="1">
    <source>
        <dbReference type="SAM" id="MobiDB-lite"/>
    </source>
</evidence>
<feature type="compositionally biased region" description="Polar residues" evidence="1">
    <location>
        <begin position="24"/>
        <end position="44"/>
    </location>
</feature>
<evidence type="ECO:0000313" key="3">
    <source>
        <dbReference type="Proteomes" id="UP000268014"/>
    </source>
</evidence>
<gene>
    <name evidence="2" type="ORF">HPLM_LOCUS6345</name>
</gene>
<feature type="compositionally biased region" description="Basic and acidic residues" evidence="1">
    <location>
        <begin position="82"/>
        <end position="96"/>
    </location>
</feature>
<protein>
    <submittedName>
        <fullName evidence="4">CTNNB1_binding domain-containing protein</fullName>
    </submittedName>
</protein>
<organism evidence="4">
    <name type="scientific">Haemonchus placei</name>
    <name type="common">Barber's pole worm</name>
    <dbReference type="NCBI Taxonomy" id="6290"/>
    <lineage>
        <taxon>Eukaryota</taxon>
        <taxon>Metazoa</taxon>
        <taxon>Ecdysozoa</taxon>
        <taxon>Nematoda</taxon>
        <taxon>Chromadorea</taxon>
        <taxon>Rhabditida</taxon>
        <taxon>Rhabditina</taxon>
        <taxon>Rhabditomorpha</taxon>
        <taxon>Strongyloidea</taxon>
        <taxon>Trichostrongylidae</taxon>
        <taxon>Haemonchus</taxon>
    </lineage>
</organism>
<accession>A0A0N4W847</accession>
<sequence>MDDDASSVNGQASPSGDEWCSGSPFVSASSNYQKTTSPGEQSDGGSPRDVNQEQVLSLEDKNAAASPSHESASAASSPAYGDHGDDTKEIDAKSDAEENSTEGEPKGTVSSDEEGDSGESRKRRAIDSDDSDNEVSSPRRSICLSLSVA</sequence>
<reference evidence="4" key="1">
    <citation type="submission" date="2017-02" db="UniProtKB">
        <authorList>
            <consortium name="WormBaseParasite"/>
        </authorList>
    </citation>
    <scope>IDENTIFICATION</scope>
</reference>
<keyword evidence="3" id="KW-1185">Reference proteome</keyword>
<evidence type="ECO:0000313" key="4">
    <source>
        <dbReference type="WBParaSite" id="HPLM_0000635301-mRNA-1"/>
    </source>
</evidence>
<feature type="region of interest" description="Disordered" evidence="1">
    <location>
        <begin position="1"/>
        <end position="149"/>
    </location>
</feature>
<feature type="compositionally biased region" description="Low complexity" evidence="1">
    <location>
        <begin position="63"/>
        <end position="79"/>
    </location>
</feature>
<dbReference type="OrthoDB" id="10658480at2759"/>
<dbReference type="EMBL" id="UZAF01016479">
    <property type="protein sequence ID" value="VDO28682.1"/>
    <property type="molecule type" value="Genomic_DNA"/>
</dbReference>
<dbReference type="Proteomes" id="UP000268014">
    <property type="component" value="Unassembled WGS sequence"/>
</dbReference>
<dbReference type="AlphaFoldDB" id="A0A0N4W847"/>
<proteinExistence type="predicted"/>
<name>A0A0N4W847_HAEPC</name>
<feature type="compositionally biased region" description="Polar residues" evidence="1">
    <location>
        <begin position="1"/>
        <end position="14"/>
    </location>
</feature>
<evidence type="ECO:0000313" key="2">
    <source>
        <dbReference type="EMBL" id="VDO28682.1"/>
    </source>
</evidence>
<dbReference type="WBParaSite" id="HPLM_0000635301-mRNA-1">
    <property type="protein sequence ID" value="HPLM_0000635301-mRNA-1"/>
    <property type="gene ID" value="HPLM_0000635301"/>
</dbReference>
<reference evidence="2 3" key="2">
    <citation type="submission" date="2018-11" db="EMBL/GenBank/DDBJ databases">
        <authorList>
            <consortium name="Pathogen Informatics"/>
        </authorList>
    </citation>
    <scope>NUCLEOTIDE SEQUENCE [LARGE SCALE GENOMIC DNA]</scope>
    <source>
        <strain evidence="2 3">MHpl1</strain>
    </source>
</reference>